<feature type="region of interest" description="Disordered" evidence="2">
    <location>
        <begin position="1174"/>
        <end position="1193"/>
    </location>
</feature>
<feature type="compositionally biased region" description="Basic and acidic residues" evidence="2">
    <location>
        <begin position="650"/>
        <end position="665"/>
    </location>
</feature>
<keyword evidence="4" id="KW-1185">Reference proteome</keyword>
<feature type="compositionally biased region" description="Polar residues" evidence="2">
    <location>
        <begin position="415"/>
        <end position="432"/>
    </location>
</feature>
<organism evidence="3 4">
    <name type="scientific">Thecamonas trahens ATCC 50062</name>
    <dbReference type="NCBI Taxonomy" id="461836"/>
    <lineage>
        <taxon>Eukaryota</taxon>
        <taxon>Apusozoa</taxon>
        <taxon>Apusomonadida</taxon>
        <taxon>Apusomonadidae</taxon>
        <taxon>Thecamonas</taxon>
    </lineage>
</organism>
<accession>A0A0L0D600</accession>
<dbReference type="OMA" id="VERTHVA"/>
<protein>
    <submittedName>
        <fullName evidence="3">Uncharacterized protein</fullName>
    </submittedName>
</protein>
<feature type="region of interest" description="Disordered" evidence="2">
    <location>
        <begin position="74"/>
        <end position="134"/>
    </location>
</feature>
<feature type="compositionally biased region" description="Polar residues" evidence="2">
    <location>
        <begin position="525"/>
        <end position="543"/>
    </location>
</feature>
<feature type="region of interest" description="Disordered" evidence="2">
    <location>
        <begin position="18"/>
        <end position="56"/>
    </location>
</feature>
<reference evidence="3 4" key="1">
    <citation type="submission" date="2010-05" db="EMBL/GenBank/DDBJ databases">
        <title>The Genome Sequence of Thecamonas trahens ATCC 50062.</title>
        <authorList>
            <consortium name="The Broad Institute Genome Sequencing Platform"/>
            <person name="Russ C."/>
            <person name="Cuomo C."/>
            <person name="Shea T."/>
            <person name="Young S.K."/>
            <person name="Zeng Q."/>
            <person name="Koehrsen M."/>
            <person name="Haas B."/>
            <person name="Borodovsky M."/>
            <person name="Guigo R."/>
            <person name="Alvarado L."/>
            <person name="Berlin A."/>
            <person name="Bochicchio J."/>
            <person name="Borenstein D."/>
            <person name="Chapman S."/>
            <person name="Chen Z."/>
            <person name="Freedman E."/>
            <person name="Gellesch M."/>
            <person name="Goldberg J."/>
            <person name="Griggs A."/>
            <person name="Gujja S."/>
            <person name="Heilman E."/>
            <person name="Heiman D."/>
            <person name="Hepburn T."/>
            <person name="Howarth C."/>
            <person name="Jen D."/>
            <person name="Larson L."/>
            <person name="Mehta T."/>
            <person name="Park D."/>
            <person name="Pearson M."/>
            <person name="Roberts A."/>
            <person name="Saif S."/>
            <person name="Shenoy N."/>
            <person name="Sisk P."/>
            <person name="Stolte C."/>
            <person name="Sykes S."/>
            <person name="Thomson T."/>
            <person name="Walk T."/>
            <person name="White J."/>
            <person name="Yandava C."/>
            <person name="Burger G."/>
            <person name="Gray M.W."/>
            <person name="Holland P.W.H."/>
            <person name="King N."/>
            <person name="Lang F.B.F."/>
            <person name="Roger A.J."/>
            <person name="Ruiz-Trillo I."/>
            <person name="Lander E."/>
            <person name="Nusbaum C."/>
        </authorList>
    </citation>
    <scope>NUCLEOTIDE SEQUENCE [LARGE SCALE GENOMIC DNA]</scope>
    <source>
        <strain evidence="3 4">ATCC 50062</strain>
    </source>
</reference>
<dbReference type="Proteomes" id="UP000054408">
    <property type="component" value="Unassembled WGS sequence"/>
</dbReference>
<dbReference type="STRING" id="461836.A0A0L0D600"/>
<feature type="region of interest" description="Disordered" evidence="2">
    <location>
        <begin position="722"/>
        <end position="749"/>
    </location>
</feature>
<feature type="region of interest" description="Disordered" evidence="2">
    <location>
        <begin position="520"/>
        <end position="563"/>
    </location>
</feature>
<dbReference type="EMBL" id="GL349448">
    <property type="protein sequence ID" value="KNC47812.1"/>
    <property type="molecule type" value="Genomic_DNA"/>
</dbReference>
<proteinExistence type="predicted"/>
<feature type="compositionally biased region" description="Basic residues" evidence="2">
    <location>
        <begin position="116"/>
        <end position="127"/>
    </location>
</feature>
<feature type="compositionally biased region" description="Low complexity" evidence="2">
    <location>
        <begin position="784"/>
        <end position="795"/>
    </location>
</feature>
<name>A0A0L0D600_THETB</name>
<feature type="compositionally biased region" description="Polar residues" evidence="2">
    <location>
        <begin position="487"/>
        <end position="498"/>
    </location>
</feature>
<feature type="coiled-coil region" evidence="1">
    <location>
        <begin position="285"/>
        <end position="319"/>
    </location>
</feature>
<dbReference type="GeneID" id="25563605"/>
<gene>
    <name evidence="3" type="ORF">AMSG_04041</name>
</gene>
<evidence type="ECO:0000313" key="4">
    <source>
        <dbReference type="Proteomes" id="UP000054408"/>
    </source>
</evidence>
<feature type="region of interest" description="Disordered" evidence="2">
    <location>
        <begin position="777"/>
        <end position="947"/>
    </location>
</feature>
<evidence type="ECO:0000256" key="1">
    <source>
        <dbReference type="SAM" id="Coils"/>
    </source>
</evidence>
<evidence type="ECO:0000313" key="3">
    <source>
        <dbReference type="EMBL" id="KNC47812.1"/>
    </source>
</evidence>
<dbReference type="AlphaFoldDB" id="A0A0L0D600"/>
<feature type="compositionally biased region" description="Low complexity" evidence="2">
    <location>
        <begin position="846"/>
        <end position="863"/>
    </location>
</feature>
<feature type="compositionally biased region" description="Low complexity" evidence="2">
    <location>
        <begin position="894"/>
        <end position="912"/>
    </location>
</feature>
<dbReference type="RefSeq" id="XP_013759290.1">
    <property type="nucleotide sequence ID" value="XM_013903836.1"/>
</dbReference>
<feature type="region of interest" description="Disordered" evidence="2">
    <location>
        <begin position="634"/>
        <end position="667"/>
    </location>
</feature>
<feature type="compositionally biased region" description="Basic residues" evidence="2">
    <location>
        <begin position="436"/>
        <end position="482"/>
    </location>
</feature>
<feature type="region of interest" description="Disordered" evidence="2">
    <location>
        <begin position="415"/>
        <end position="498"/>
    </location>
</feature>
<evidence type="ECO:0000256" key="2">
    <source>
        <dbReference type="SAM" id="MobiDB-lite"/>
    </source>
</evidence>
<sequence>MADKVPDSLNRSLSHLDALTRARSKSPNRPSGSRHLVRTATRNRRLVDLGGEGMQRAGSMAGTLQQNMQLSMGNVMDSAPSEPMLDEPRTPRTPRTPGRRRSGGRREKPTSVSPKQARRGSGRRKRRESLSQETGIASFTSLRLSKANAENSRSISLNSPMTPVSFPLGASAGRLDGAAYRRAVTALAAMGDTAHITHASMLDACDEVVTATAGLETTLHEFGRLKDLFVGSDLPLALQLNATLAVSKVFRAKSELYEPIFKLIDMMRAISKPWQAREDSLNVIRSKLTTKNSELVQAYAELEHRQDELKAIKAKLNQSRWAAFAQALLNKQVAMTKFSAFEATVSSLRASLEKARRKVSSSASTQRQATAAALVERLARQRSSSLTLSSSQIQINTRAAVASAAIHARGAQLPPTTVIASPTHVDSASTGGTARTHSRSRAASRSRSRARSRSRTASRASSRPRSRSQARSRSRTRSRRSSISHSETLLDTSSVQASTKMTSQLAKDLIRMEQALRAASRESQRTLQSQRASDSIVSDSGLQNHDDDPRFSLSRGAATSKSALDVTALRKTGLSGVVSQVMLPSLSSPPVPEVFVSRMDSLASVASEVHHAAADNSMNTSISELVRTAPADGTFAAGSPMGARSASQTNEERRSHDDTGIERRTASGRRVRVRIQRANTSAAVLDLVHTGNVLEVLGFEPAAGDIDDAINKIRVDAATMAHSKSTENVGLAPSTSPTPGSRVRPSSATRLDAKELGLKQADEEHDAVLVALRKKKDALESTTSQSGSRSPVRSNSRSRPRRASRTSLSPNPLPAPPQHGKPRLAQPVNTMVERPLSSSTKRRRSISVSNPSSRASSPERSTSNTPTNSCGAGVDESSSDTSIPSQRALESEHSSNSSSVSSSSSTSSTSRSSSDDSSRHSSLGNDRSLSPPPSSHPDVGPASDSNSDFIAYSEYESGVLPTSIATRSVCQTEWEDSGTTVPVARARLPMTASVRRTASPVVAVPSHFDSQQLTTTLLDMSASSMPELPSMTSCGSLPVVAEERAPGSEAASSKVSDEVYTAKEVTLLLRTVVEHMSSALAVEKSPDAVGLDAQLASYDPLAELEALVRRSRKDDGGLASSVALQEVVAMVLRHAQHLQQLHAHYRKQMAKVLGSLPSSGEPLADVTNRQLWPLPGLAPKRSNSPPRAPTEGADSFLQRNTAFLESRDEHRQQLRTLYAQQESLKFELTLRATHKVERTHVALQPIVMPAPLLPPDEIRRQHGVERASKSNAV</sequence>
<keyword evidence="1" id="KW-0175">Coiled coil</keyword>
<feature type="compositionally biased region" description="Basic residues" evidence="2">
    <location>
        <begin position="35"/>
        <end position="44"/>
    </location>
</feature>